<dbReference type="EMBL" id="KZ819188">
    <property type="protein sequence ID" value="PWZ03306.1"/>
    <property type="molecule type" value="Genomic_DNA"/>
</dbReference>
<evidence type="ECO:0000256" key="10">
    <source>
        <dbReference type="ARBA" id="ARBA00029983"/>
    </source>
</evidence>
<dbReference type="InParanoid" id="A0A317XYC2"/>
<feature type="compositionally biased region" description="Polar residues" evidence="11">
    <location>
        <begin position="342"/>
        <end position="354"/>
    </location>
</feature>
<evidence type="ECO:0000313" key="13">
    <source>
        <dbReference type="Proteomes" id="UP000246740"/>
    </source>
</evidence>
<evidence type="ECO:0000256" key="1">
    <source>
        <dbReference type="ARBA" id="ARBA00004567"/>
    </source>
</evidence>
<dbReference type="Gene3D" id="1.25.40.510">
    <property type="entry name" value="GLE1-like"/>
    <property type="match status" value="1"/>
</dbReference>
<feature type="region of interest" description="Disordered" evidence="11">
    <location>
        <begin position="155"/>
        <end position="296"/>
    </location>
</feature>
<dbReference type="AlphaFoldDB" id="A0A317XYC2"/>
<evidence type="ECO:0000256" key="7">
    <source>
        <dbReference type="ARBA" id="ARBA00023132"/>
    </source>
</evidence>
<keyword evidence="4" id="KW-0509">mRNA transport</keyword>
<dbReference type="GO" id="GO:0044614">
    <property type="term" value="C:nuclear pore cytoplasmic filaments"/>
    <property type="evidence" value="ECO:0007669"/>
    <property type="project" value="TreeGrafter"/>
</dbReference>
<dbReference type="InterPro" id="IPR038506">
    <property type="entry name" value="GLE1-like_sf"/>
</dbReference>
<feature type="compositionally biased region" description="Basic and acidic residues" evidence="11">
    <location>
        <begin position="454"/>
        <end position="488"/>
    </location>
</feature>
<feature type="compositionally biased region" description="Acidic residues" evidence="11">
    <location>
        <begin position="212"/>
        <end position="230"/>
    </location>
</feature>
<comment type="subcellular location">
    <subcellularLocation>
        <location evidence="1">Nucleus</location>
        <location evidence="1">Nuclear pore complex</location>
    </subcellularLocation>
</comment>
<dbReference type="STRING" id="1882483.A0A317XYC2"/>
<proteinExistence type="inferred from homology"/>
<sequence length="823" mass="90013">MKYTIDSASEASADEGAATAAAANTSLRSSATPVKLGSGSGSKTTPASGSTPTSSTHDTPKRRGILRNPSSTSSKYPSPITAPVSRSAHRQATPTTASNTPLKHFNYYDDDEDNDHLSSSAADTPRRRIQPSPHTSISFQLRRRSTTPAFELVGVASSSSAATTRSPAASPSINTAGVAASPLSRQAGRDRLRSVPSWMRNSLPRMSRVADPDFDSSFEEDADEREEDASDSYASEVDSQDGGQSSPITSSLDSEEDSPDLGQPSQPGSRPRSKRSSPVKKDTGIRMAAADDEWDEWNRTASQLAWQRARLSQNRRTRPDQDTKLDAVSPLHFKGGQILPDLTTQFGLGSNRGSMSKAKDGKDHQDELDQVQKLLSSLSVRRTQEEREAKEAFEARNKALWEGIDASILAAERTAREAQAAEAARLEAARKAQAEAERKAKELREQEQLRIEAEKRAQQEDEDRKRQAAEQAAKDQADAAAREEKEKAMGGSGADVRRAAEQEYREWMDKIGAIKRDVLPAIAGNPELRKQCFAAKRQITPKVGQLTNSRQEIVRITEAIGGVLTAAKQASVAAASGSNATGDVYVWILNHLSKCLIRQAEQEVAAKQDTAYPLARVVVWLVLSGHTQLADVLMARLVKKCPWVLAVWPPRSPTVDEADYRKLLGYKGSDETTENYSNRMCGIFAFYVAILQTEPTPPPGLAPSSALPLDNLPERLRPKTLWIWCTRSLTPASPFLSHPLAPSLWATLLEVAGNRALDIYGRQMHKLFRLLLDQGLNRRKAPFVENEAQGNVKAAMVRLELLLQDWAESGRIKDATKGSHMDP</sequence>
<evidence type="ECO:0000256" key="8">
    <source>
        <dbReference type="ARBA" id="ARBA00023242"/>
    </source>
</evidence>
<feature type="compositionally biased region" description="Polar residues" evidence="11">
    <location>
        <begin position="90"/>
        <end position="101"/>
    </location>
</feature>
<evidence type="ECO:0000256" key="6">
    <source>
        <dbReference type="ARBA" id="ARBA00023010"/>
    </source>
</evidence>
<feature type="region of interest" description="Disordered" evidence="11">
    <location>
        <begin position="341"/>
        <end position="367"/>
    </location>
</feature>
<feature type="compositionally biased region" description="Low complexity" evidence="11">
    <location>
        <begin position="41"/>
        <end position="56"/>
    </location>
</feature>
<evidence type="ECO:0000256" key="3">
    <source>
        <dbReference type="ARBA" id="ARBA00022448"/>
    </source>
</evidence>
<feature type="compositionally biased region" description="Low complexity" evidence="11">
    <location>
        <begin position="260"/>
        <end position="270"/>
    </location>
</feature>
<name>A0A317XYC2_9BASI</name>
<feature type="region of interest" description="Disordered" evidence="11">
    <location>
        <begin position="1"/>
        <end position="139"/>
    </location>
</feature>
<comment type="similarity">
    <text evidence="2">Belongs to the GLE1 family.</text>
</comment>
<feature type="compositionally biased region" description="Low complexity" evidence="11">
    <location>
        <begin position="7"/>
        <end position="32"/>
    </location>
</feature>
<evidence type="ECO:0000256" key="9">
    <source>
        <dbReference type="ARBA" id="ARBA00026227"/>
    </source>
</evidence>
<dbReference type="PANTHER" id="PTHR12960">
    <property type="entry name" value="GLE-1-RELATED"/>
    <property type="match status" value="1"/>
</dbReference>
<keyword evidence="5" id="KW-0653">Protein transport</keyword>
<dbReference type="InterPro" id="IPR012476">
    <property type="entry name" value="GLE1"/>
</dbReference>
<dbReference type="GO" id="GO:0000822">
    <property type="term" value="F:inositol hexakisphosphate binding"/>
    <property type="evidence" value="ECO:0007669"/>
    <property type="project" value="TreeGrafter"/>
</dbReference>
<dbReference type="OrthoDB" id="420884at2759"/>
<dbReference type="Proteomes" id="UP000246740">
    <property type="component" value="Unassembled WGS sequence"/>
</dbReference>
<evidence type="ECO:0000256" key="2">
    <source>
        <dbReference type="ARBA" id="ARBA00011056"/>
    </source>
</evidence>
<keyword evidence="6" id="KW-0811">Translocation</keyword>
<dbReference type="GO" id="GO:0005543">
    <property type="term" value="F:phospholipid binding"/>
    <property type="evidence" value="ECO:0007669"/>
    <property type="project" value="TreeGrafter"/>
</dbReference>
<feature type="region of interest" description="Disordered" evidence="11">
    <location>
        <begin position="454"/>
        <end position="496"/>
    </location>
</feature>
<dbReference type="GO" id="GO:0031369">
    <property type="term" value="F:translation initiation factor binding"/>
    <property type="evidence" value="ECO:0007669"/>
    <property type="project" value="TreeGrafter"/>
</dbReference>
<organism evidence="12 13">
    <name type="scientific">Testicularia cyperi</name>
    <dbReference type="NCBI Taxonomy" id="1882483"/>
    <lineage>
        <taxon>Eukaryota</taxon>
        <taxon>Fungi</taxon>
        <taxon>Dikarya</taxon>
        <taxon>Basidiomycota</taxon>
        <taxon>Ustilaginomycotina</taxon>
        <taxon>Ustilaginomycetes</taxon>
        <taxon>Ustilaginales</taxon>
        <taxon>Anthracoideaceae</taxon>
        <taxon>Testicularia</taxon>
    </lineage>
</organism>
<evidence type="ECO:0000313" key="12">
    <source>
        <dbReference type="EMBL" id="PWZ03306.1"/>
    </source>
</evidence>
<protein>
    <recommendedName>
        <fullName evidence="9">mRNA export factor GLE1</fullName>
    </recommendedName>
    <alternativeName>
        <fullName evidence="10">Nucleoporin GLE1</fullName>
    </alternativeName>
</protein>
<feature type="compositionally biased region" description="Low complexity" evidence="11">
    <location>
        <begin position="156"/>
        <end position="172"/>
    </location>
</feature>
<dbReference type="GO" id="GO:0005737">
    <property type="term" value="C:cytoplasm"/>
    <property type="evidence" value="ECO:0007669"/>
    <property type="project" value="TreeGrafter"/>
</dbReference>
<dbReference type="Pfam" id="PF07817">
    <property type="entry name" value="GLE1"/>
    <property type="match status" value="1"/>
</dbReference>
<accession>A0A317XYC2</accession>
<reference evidence="12 13" key="1">
    <citation type="journal article" date="2018" name="Mol. Biol. Evol.">
        <title>Broad Genomic Sampling Reveals a Smut Pathogenic Ancestry of the Fungal Clade Ustilaginomycotina.</title>
        <authorList>
            <person name="Kijpornyongpan T."/>
            <person name="Mondo S.J."/>
            <person name="Barry K."/>
            <person name="Sandor L."/>
            <person name="Lee J."/>
            <person name="Lipzen A."/>
            <person name="Pangilinan J."/>
            <person name="LaButti K."/>
            <person name="Hainaut M."/>
            <person name="Henrissat B."/>
            <person name="Grigoriev I.V."/>
            <person name="Spatafora J.W."/>
            <person name="Aime M.C."/>
        </authorList>
    </citation>
    <scope>NUCLEOTIDE SEQUENCE [LARGE SCALE GENOMIC DNA]</scope>
    <source>
        <strain evidence="12 13">MCA 3645</strain>
    </source>
</reference>
<evidence type="ECO:0000256" key="4">
    <source>
        <dbReference type="ARBA" id="ARBA00022816"/>
    </source>
</evidence>
<feature type="compositionally biased region" description="Basic and acidic residues" evidence="11">
    <location>
        <begin position="357"/>
        <end position="367"/>
    </location>
</feature>
<evidence type="ECO:0000256" key="11">
    <source>
        <dbReference type="SAM" id="MobiDB-lite"/>
    </source>
</evidence>
<keyword evidence="8" id="KW-0539">Nucleus</keyword>
<dbReference type="GO" id="GO:0015031">
    <property type="term" value="P:protein transport"/>
    <property type="evidence" value="ECO:0007669"/>
    <property type="project" value="UniProtKB-KW"/>
</dbReference>
<keyword evidence="13" id="KW-1185">Reference proteome</keyword>
<dbReference type="GO" id="GO:0016973">
    <property type="term" value="P:poly(A)+ mRNA export from nucleus"/>
    <property type="evidence" value="ECO:0007669"/>
    <property type="project" value="InterPro"/>
</dbReference>
<feature type="region of interest" description="Disordered" evidence="11">
    <location>
        <begin position="309"/>
        <end position="328"/>
    </location>
</feature>
<keyword evidence="3" id="KW-0813">Transport</keyword>
<dbReference type="PANTHER" id="PTHR12960:SF0">
    <property type="entry name" value="MRNA EXPORT FACTOR GLE1"/>
    <property type="match status" value="1"/>
</dbReference>
<keyword evidence="7" id="KW-0906">Nuclear pore complex</keyword>
<evidence type="ECO:0000256" key="5">
    <source>
        <dbReference type="ARBA" id="ARBA00022927"/>
    </source>
</evidence>
<gene>
    <name evidence="12" type="ORF">BCV70DRAFT_14943</name>
</gene>